<feature type="transmembrane region" description="Helical" evidence="1">
    <location>
        <begin position="334"/>
        <end position="353"/>
    </location>
</feature>
<dbReference type="EMBL" id="PVWG01000066">
    <property type="protein sequence ID" value="PSB15229.1"/>
    <property type="molecule type" value="Genomic_DNA"/>
</dbReference>
<dbReference type="RefSeq" id="WP_106254214.1">
    <property type="nucleotide sequence ID" value="NZ_PVWG01000066.1"/>
</dbReference>
<dbReference type="Gene3D" id="3.40.50.300">
    <property type="entry name" value="P-loop containing nucleotide triphosphate hydrolases"/>
    <property type="match status" value="1"/>
</dbReference>
<reference evidence="2 3" key="2">
    <citation type="submission" date="2018-03" db="EMBL/GenBank/DDBJ databases">
        <title>The ancient ancestry and fast evolution of plastids.</title>
        <authorList>
            <person name="Moore K.R."/>
            <person name="Magnabosco C."/>
            <person name="Momper L."/>
            <person name="Gold D.A."/>
            <person name="Bosak T."/>
            <person name="Fournier G.P."/>
        </authorList>
    </citation>
    <scope>NUCLEOTIDE SEQUENCE [LARGE SCALE GENOMIC DNA]</scope>
    <source>
        <strain evidence="2 3">ULC007</strain>
    </source>
</reference>
<keyword evidence="1" id="KW-0472">Membrane</keyword>
<evidence type="ECO:0008006" key="4">
    <source>
        <dbReference type="Google" id="ProtNLM"/>
    </source>
</evidence>
<comment type="caution">
    <text evidence="2">The sequence shown here is derived from an EMBL/GenBank/DDBJ whole genome shotgun (WGS) entry which is preliminary data.</text>
</comment>
<feature type="transmembrane region" description="Helical" evidence="1">
    <location>
        <begin position="359"/>
        <end position="377"/>
    </location>
</feature>
<reference evidence="2 3" key="1">
    <citation type="submission" date="2018-02" db="EMBL/GenBank/DDBJ databases">
        <authorList>
            <person name="Cohen D.B."/>
            <person name="Kent A.D."/>
        </authorList>
    </citation>
    <scope>NUCLEOTIDE SEQUENCE [LARGE SCALE GENOMIC DNA]</scope>
    <source>
        <strain evidence="2 3">ULC007</strain>
    </source>
</reference>
<name>A0A2T1D426_9CYAN</name>
<feature type="transmembrane region" description="Helical" evidence="1">
    <location>
        <begin position="246"/>
        <end position="269"/>
    </location>
</feature>
<organism evidence="2 3">
    <name type="scientific">Phormidesmis priestleyi ULC007</name>
    <dbReference type="NCBI Taxonomy" id="1920490"/>
    <lineage>
        <taxon>Bacteria</taxon>
        <taxon>Bacillati</taxon>
        <taxon>Cyanobacteriota</taxon>
        <taxon>Cyanophyceae</taxon>
        <taxon>Leptolyngbyales</taxon>
        <taxon>Leptolyngbyaceae</taxon>
        <taxon>Phormidesmis</taxon>
    </lineage>
</organism>
<accession>A0A2T1D426</accession>
<feature type="transmembrane region" description="Helical" evidence="1">
    <location>
        <begin position="490"/>
        <end position="514"/>
    </location>
</feature>
<keyword evidence="3" id="KW-1185">Reference proteome</keyword>
<dbReference type="InterPro" id="IPR027417">
    <property type="entry name" value="P-loop_NTPase"/>
</dbReference>
<evidence type="ECO:0000256" key="1">
    <source>
        <dbReference type="SAM" id="Phobius"/>
    </source>
</evidence>
<dbReference type="AlphaFoldDB" id="A0A2T1D426"/>
<keyword evidence="1" id="KW-0812">Transmembrane</keyword>
<feature type="transmembrane region" description="Helical" evidence="1">
    <location>
        <begin position="398"/>
        <end position="415"/>
    </location>
</feature>
<protein>
    <recommendedName>
        <fullName evidence="4">NACHT domain-containing protein</fullName>
    </recommendedName>
</protein>
<sequence>MLLELARSLIDQSKQDLDHPIPVVFNLSSWAVQPQSIEQWLVNELQTRYQIPQRIGQSWIEKAEILPLLDGLDEVVLEQRPACVEAINQFQLQNWLNPLVVCSRTADYEALGDRLQLQGAIVVQSMQPTRVDAYFDCLGNQVAKTALAQNPFLQELVNTPLMASIMAIAYEQIPESLDSINQWRNHLFDSYIQRMLIHRGPDQRYAPEQVTAWLQWLAKHLFQRSQTAFFIEQLQPNWLLNTDQRLLSISEIFAVGLLFGLAGGLGAGVQSGLATGWADGIIPWLQCGLWGMLYGLGIGVLSGIVVGMAIGGLTLLTYREPIVTAAEQPRSIGYAVRLGSAAAAQGIVIGLVFESKLGICYALATSVAVGIGVWRNHRSGQITLAELWSWSWSNLKPGILPGLMLSAMFGFGNWLNYGSVAGWIVGLSVGVISLVTFGLTGAAIEAKTFPNQGVHNSARNAMTMSLAFGVPFGLAHAIGYGFSLDWAGGIGYGINAGVMGCAAFWLRCGGLACVQHSLVRYLLFRSGVVPWNYAHFLDHAADRILLRKVGGGYIFIHQLLLEHFALQNRTELGVPVASGPKTTLSLKAPL</sequence>
<proteinExistence type="predicted"/>
<feature type="transmembrane region" description="Helical" evidence="1">
    <location>
        <begin position="289"/>
        <end position="313"/>
    </location>
</feature>
<keyword evidence="1" id="KW-1133">Transmembrane helix</keyword>
<evidence type="ECO:0000313" key="3">
    <source>
        <dbReference type="Proteomes" id="UP000238634"/>
    </source>
</evidence>
<gene>
    <name evidence="2" type="ORF">C7B65_24900</name>
</gene>
<feature type="transmembrane region" description="Helical" evidence="1">
    <location>
        <begin position="465"/>
        <end position="484"/>
    </location>
</feature>
<feature type="transmembrane region" description="Helical" evidence="1">
    <location>
        <begin position="421"/>
        <end position="444"/>
    </location>
</feature>
<dbReference type="Proteomes" id="UP000238634">
    <property type="component" value="Unassembled WGS sequence"/>
</dbReference>
<evidence type="ECO:0000313" key="2">
    <source>
        <dbReference type="EMBL" id="PSB15229.1"/>
    </source>
</evidence>